<accession>A0ABV5FWA0</accession>
<evidence type="ECO:0000313" key="3">
    <source>
        <dbReference type="Proteomes" id="UP001589575"/>
    </source>
</evidence>
<organism evidence="2 3">
    <name type="scientific">Citricoccus parietis</name>
    <dbReference type="NCBI Taxonomy" id="592307"/>
    <lineage>
        <taxon>Bacteria</taxon>
        <taxon>Bacillati</taxon>
        <taxon>Actinomycetota</taxon>
        <taxon>Actinomycetes</taxon>
        <taxon>Micrococcales</taxon>
        <taxon>Micrococcaceae</taxon>
        <taxon>Citricoccus</taxon>
    </lineage>
</organism>
<sequence>MAGSSPLRTSARACAMETWSSSATSVRVRKRGMGPPGRERASVTSILPRSPSVQGLSTAASLCTRFTPCCPHPDMGGAGLG</sequence>
<reference evidence="2 3" key="1">
    <citation type="submission" date="2024-09" db="EMBL/GenBank/DDBJ databases">
        <authorList>
            <person name="Sun Q."/>
            <person name="Mori K."/>
        </authorList>
    </citation>
    <scope>NUCLEOTIDE SEQUENCE [LARGE SCALE GENOMIC DNA]</scope>
    <source>
        <strain evidence="2 3">CCM 7609</strain>
    </source>
</reference>
<dbReference type="EMBL" id="JBHMFI010000001">
    <property type="protein sequence ID" value="MFB9070968.1"/>
    <property type="molecule type" value="Genomic_DNA"/>
</dbReference>
<name>A0ABV5FWA0_9MICC</name>
<protein>
    <submittedName>
        <fullName evidence="2">Uncharacterized protein</fullName>
    </submittedName>
</protein>
<evidence type="ECO:0000313" key="2">
    <source>
        <dbReference type="EMBL" id="MFB9070968.1"/>
    </source>
</evidence>
<proteinExistence type="predicted"/>
<comment type="caution">
    <text evidence="2">The sequence shown here is derived from an EMBL/GenBank/DDBJ whole genome shotgun (WGS) entry which is preliminary data.</text>
</comment>
<dbReference type="Proteomes" id="UP001589575">
    <property type="component" value="Unassembled WGS sequence"/>
</dbReference>
<evidence type="ECO:0000256" key="1">
    <source>
        <dbReference type="SAM" id="MobiDB-lite"/>
    </source>
</evidence>
<gene>
    <name evidence="2" type="ORF">ACFFX0_07090</name>
</gene>
<keyword evidence="3" id="KW-1185">Reference proteome</keyword>
<feature type="region of interest" description="Disordered" evidence="1">
    <location>
        <begin position="24"/>
        <end position="44"/>
    </location>
</feature>